<protein>
    <recommendedName>
        <fullName evidence="4">Secreted protein</fullName>
    </recommendedName>
</protein>
<evidence type="ECO:0000313" key="2">
    <source>
        <dbReference type="EMBL" id="RDD66721.1"/>
    </source>
</evidence>
<reference evidence="2 3" key="1">
    <citation type="submission" date="2018-07" db="EMBL/GenBank/DDBJ databases">
        <title>Thalassococcus profundi sp. nov., a marine bacterium isolated from deep seawater of Okinawa Trough.</title>
        <authorList>
            <person name="Yu M."/>
        </authorList>
    </citation>
    <scope>NUCLEOTIDE SEQUENCE [LARGE SCALE GENOMIC DNA]</scope>
    <source>
        <strain evidence="2 3">WRAS1</strain>
    </source>
</reference>
<evidence type="ECO:0008006" key="4">
    <source>
        <dbReference type="Google" id="ProtNLM"/>
    </source>
</evidence>
<dbReference type="EMBL" id="QPMK01000004">
    <property type="protein sequence ID" value="RDD66721.1"/>
    <property type="molecule type" value="Genomic_DNA"/>
</dbReference>
<feature type="signal peptide" evidence="1">
    <location>
        <begin position="1"/>
        <end position="20"/>
    </location>
</feature>
<dbReference type="Proteomes" id="UP000253977">
    <property type="component" value="Unassembled WGS sequence"/>
</dbReference>
<dbReference type="RefSeq" id="WP_114510267.1">
    <property type="nucleotide sequence ID" value="NZ_QPMK01000004.1"/>
</dbReference>
<name>A0A369TN54_9RHOB</name>
<dbReference type="AlphaFoldDB" id="A0A369TN54"/>
<evidence type="ECO:0000256" key="1">
    <source>
        <dbReference type="SAM" id="SignalP"/>
    </source>
</evidence>
<organism evidence="2 3">
    <name type="scientific">Thalassococcus profundi</name>
    <dbReference type="NCBI Taxonomy" id="2282382"/>
    <lineage>
        <taxon>Bacteria</taxon>
        <taxon>Pseudomonadati</taxon>
        <taxon>Pseudomonadota</taxon>
        <taxon>Alphaproteobacteria</taxon>
        <taxon>Rhodobacterales</taxon>
        <taxon>Roseobacteraceae</taxon>
        <taxon>Thalassococcus</taxon>
    </lineage>
</organism>
<gene>
    <name evidence="2" type="ORF">DU478_07135</name>
</gene>
<sequence>MNTALLACALVAVTATGATADIQGFATGLSRDIDDASVWTVAGGPPRNFQGDYYTTSNNCTYRRAQAPGYAPNWILVLNPHHIGRPSAHRGCPGML</sequence>
<keyword evidence="3" id="KW-1185">Reference proteome</keyword>
<comment type="caution">
    <text evidence="2">The sequence shown here is derived from an EMBL/GenBank/DDBJ whole genome shotgun (WGS) entry which is preliminary data.</text>
</comment>
<feature type="chain" id="PRO_5017026419" description="Secreted protein" evidence="1">
    <location>
        <begin position="21"/>
        <end position="96"/>
    </location>
</feature>
<accession>A0A369TN54</accession>
<proteinExistence type="predicted"/>
<keyword evidence="1" id="KW-0732">Signal</keyword>
<dbReference type="OrthoDB" id="7875167at2"/>
<evidence type="ECO:0000313" key="3">
    <source>
        <dbReference type="Proteomes" id="UP000253977"/>
    </source>
</evidence>